<dbReference type="InParanoid" id="A0A067N8F3"/>
<protein>
    <submittedName>
        <fullName evidence="1">Uncharacterized protein</fullName>
    </submittedName>
</protein>
<organism evidence="1 2">
    <name type="scientific">Pleurotus ostreatus (strain PC15)</name>
    <name type="common">Oyster mushroom</name>
    <dbReference type="NCBI Taxonomy" id="1137138"/>
    <lineage>
        <taxon>Eukaryota</taxon>
        <taxon>Fungi</taxon>
        <taxon>Dikarya</taxon>
        <taxon>Basidiomycota</taxon>
        <taxon>Agaricomycotina</taxon>
        <taxon>Agaricomycetes</taxon>
        <taxon>Agaricomycetidae</taxon>
        <taxon>Agaricales</taxon>
        <taxon>Pleurotineae</taxon>
        <taxon>Pleurotaceae</taxon>
        <taxon>Pleurotus</taxon>
    </lineage>
</organism>
<dbReference type="EMBL" id="KL198012">
    <property type="protein sequence ID" value="KDQ24134.1"/>
    <property type="molecule type" value="Genomic_DNA"/>
</dbReference>
<evidence type="ECO:0000313" key="2">
    <source>
        <dbReference type="Proteomes" id="UP000027073"/>
    </source>
</evidence>
<proteinExistence type="predicted"/>
<dbReference type="HOGENOM" id="CLU_134561_0_0_1"/>
<name>A0A067N8F3_PLEO1</name>
<gene>
    <name evidence="1" type="ORF">PLEOSDRAFT_1108591</name>
</gene>
<dbReference type="AlphaFoldDB" id="A0A067N8F3"/>
<accession>A0A067N8F3</accession>
<dbReference type="Proteomes" id="UP000027073">
    <property type="component" value="Unassembled WGS sequence"/>
</dbReference>
<evidence type="ECO:0000313" key="1">
    <source>
        <dbReference type="EMBL" id="KDQ24134.1"/>
    </source>
</evidence>
<dbReference type="VEuPathDB" id="FungiDB:PLEOSDRAFT_1108591"/>
<sequence>MAEEKKKFSLSILSWYRYALENHQIDDFLAAVRVLVEDRFPPLGLEPKTEEYQRTVLAEMDAFEFDLMLSCIHPDHRDIVASTTDWRPVLTLTEDRKQRREEWEARGGGIPHDHQFIVAYEVEEQEMSYWRTFLSCFIA</sequence>
<reference evidence="2" key="1">
    <citation type="journal article" date="2014" name="Proc. Natl. Acad. Sci. U.S.A.">
        <title>Extensive sampling of basidiomycete genomes demonstrates inadequacy of the white-rot/brown-rot paradigm for wood decay fungi.</title>
        <authorList>
            <person name="Riley R."/>
            <person name="Salamov A.A."/>
            <person name="Brown D.W."/>
            <person name="Nagy L.G."/>
            <person name="Floudas D."/>
            <person name="Held B.W."/>
            <person name="Levasseur A."/>
            <person name="Lombard V."/>
            <person name="Morin E."/>
            <person name="Otillar R."/>
            <person name="Lindquist E.A."/>
            <person name="Sun H."/>
            <person name="LaButti K.M."/>
            <person name="Schmutz J."/>
            <person name="Jabbour D."/>
            <person name="Luo H."/>
            <person name="Baker S.E."/>
            <person name="Pisabarro A.G."/>
            <person name="Walton J.D."/>
            <person name="Blanchette R.A."/>
            <person name="Henrissat B."/>
            <person name="Martin F."/>
            <person name="Cullen D."/>
            <person name="Hibbett D.S."/>
            <person name="Grigoriev I.V."/>
        </authorList>
    </citation>
    <scope>NUCLEOTIDE SEQUENCE [LARGE SCALE GENOMIC DNA]</scope>
    <source>
        <strain evidence="2">PC15</strain>
    </source>
</reference>